<dbReference type="OrthoDB" id="9901244at2"/>
<reference evidence="1 2" key="1">
    <citation type="submission" date="2019-02" db="EMBL/GenBank/DDBJ databases">
        <title>Deep-cultivation of Planctomycetes and their phenomic and genomic characterization uncovers novel biology.</title>
        <authorList>
            <person name="Wiegand S."/>
            <person name="Jogler M."/>
            <person name="Boedeker C."/>
            <person name="Pinto D."/>
            <person name="Vollmers J."/>
            <person name="Rivas-Marin E."/>
            <person name="Kohn T."/>
            <person name="Peeters S.H."/>
            <person name="Heuer A."/>
            <person name="Rast P."/>
            <person name="Oberbeckmann S."/>
            <person name="Bunk B."/>
            <person name="Jeske O."/>
            <person name="Meyerdierks A."/>
            <person name="Storesund J.E."/>
            <person name="Kallscheuer N."/>
            <person name="Luecker S."/>
            <person name="Lage O.M."/>
            <person name="Pohl T."/>
            <person name="Merkel B.J."/>
            <person name="Hornburger P."/>
            <person name="Mueller R.-W."/>
            <person name="Bruemmer F."/>
            <person name="Labrenz M."/>
            <person name="Spormann A.M."/>
            <person name="Op den Camp H."/>
            <person name="Overmann J."/>
            <person name="Amann R."/>
            <person name="Jetten M.S.M."/>
            <person name="Mascher T."/>
            <person name="Medema M.H."/>
            <person name="Devos D.P."/>
            <person name="Kaster A.-K."/>
            <person name="Ovreas L."/>
            <person name="Rohde M."/>
            <person name="Galperin M.Y."/>
            <person name="Jogler C."/>
        </authorList>
    </citation>
    <scope>NUCLEOTIDE SEQUENCE [LARGE SCALE GENOMIC DNA]</scope>
    <source>
        <strain evidence="1 2">CA12</strain>
    </source>
</reference>
<name>A0A517P3T0_9PLAN</name>
<organism evidence="1 2">
    <name type="scientific">Alienimonas californiensis</name>
    <dbReference type="NCBI Taxonomy" id="2527989"/>
    <lineage>
        <taxon>Bacteria</taxon>
        <taxon>Pseudomonadati</taxon>
        <taxon>Planctomycetota</taxon>
        <taxon>Planctomycetia</taxon>
        <taxon>Planctomycetales</taxon>
        <taxon>Planctomycetaceae</taxon>
        <taxon>Alienimonas</taxon>
    </lineage>
</organism>
<evidence type="ECO:0000313" key="1">
    <source>
        <dbReference type="EMBL" id="QDT14030.1"/>
    </source>
</evidence>
<accession>A0A517P3T0</accession>
<dbReference type="KEGG" id="acaf:CA12_00980"/>
<dbReference type="Proteomes" id="UP000318741">
    <property type="component" value="Chromosome"/>
</dbReference>
<dbReference type="EMBL" id="CP036265">
    <property type="protein sequence ID" value="QDT14030.1"/>
    <property type="molecule type" value="Genomic_DNA"/>
</dbReference>
<keyword evidence="2" id="KW-1185">Reference proteome</keyword>
<dbReference type="RefSeq" id="WP_145356639.1">
    <property type="nucleotide sequence ID" value="NZ_CP036265.1"/>
</dbReference>
<dbReference type="AlphaFoldDB" id="A0A517P3T0"/>
<protein>
    <submittedName>
        <fullName evidence="1">Uncharacterized protein</fullName>
    </submittedName>
</protein>
<proteinExistence type="predicted"/>
<gene>
    <name evidence="1" type="ORF">CA12_00980</name>
</gene>
<sequence>MNDDQIDCLLGSLEPDDVHGWQAPIPREIAAFRDVPLRLSIGTSNAENRAAEAVAPAPNGEELALARRVLRDLTTVLGQVQVEFAKEEAQERAAIEKSPKPIEVPPIEDPHLWIEREFVQEAVAEGRLPERWTFVIGRAGWPDFGYHLEFEGTTFDELWAGD</sequence>
<evidence type="ECO:0000313" key="2">
    <source>
        <dbReference type="Proteomes" id="UP000318741"/>
    </source>
</evidence>